<keyword evidence="3" id="KW-1185">Reference proteome</keyword>
<organism evidence="2 3">
    <name type="scientific">Mycena alexandri</name>
    <dbReference type="NCBI Taxonomy" id="1745969"/>
    <lineage>
        <taxon>Eukaryota</taxon>
        <taxon>Fungi</taxon>
        <taxon>Dikarya</taxon>
        <taxon>Basidiomycota</taxon>
        <taxon>Agaricomycotina</taxon>
        <taxon>Agaricomycetes</taxon>
        <taxon>Agaricomycetidae</taxon>
        <taxon>Agaricales</taxon>
        <taxon>Marasmiineae</taxon>
        <taxon>Mycenaceae</taxon>
        <taxon>Mycena</taxon>
    </lineage>
</organism>
<dbReference type="AlphaFoldDB" id="A0AAD6WNX1"/>
<evidence type="ECO:0000313" key="2">
    <source>
        <dbReference type="EMBL" id="KAJ7021503.1"/>
    </source>
</evidence>
<accession>A0AAD6WNX1</accession>
<name>A0AAD6WNX1_9AGAR</name>
<evidence type="ECO:0000256" key="1">
    <source>
        <dbReference type="SAM" id="MobiDB-lite"/>
    </source>
</evidence>
<gene>
    <name evidence="2" type="ORF">C8F04DRAFT_1273624</name>
</gene>
<dbReference type="EMBL" id="JARJCM010000230">
    <property type="protein sequence ID" value="KAJ7021503.1"/>
    <property type="molecule type" value="Genomic_DNA"/>
</dbReference>
<feature type="compositionally biased region" description="Low complexity" evidence="1">
    <location>
        <begin position="74"/>
        <end position="88"/>
    </location>
</feature>
<feature type="region of interest" description="Disordered" evidence="1">
    <location>
        <begin position="74"/>
        <end position="159"/>
    </location>
</feature>
<dbReference type="Proteomes" id="UP001218188">
    <property type="component" value="Unassembled WGS sequence"/>
</dbReference>
<evidence type="ECO:0000313" key="3">
    <source>
        <dbReference type="Proteomes" id="UP001218188"/>
    </source>
</evidence>
<reference evidence="2" key="1">
    <citation type="submission" date="2023-03" db="EMBL/GenBank/DDBJ databases">
        <title>Massive genome expansion in bonnet fungi (Mycena s.s.) driven by repeated elements and novel gene families across ecological guilds.</title>
        <authorList>
            <consortium name="Lawrence Berkeley National Laboratory"/>
            <person name="Harder C.B."/>
            <person name="Miyauchi S."/>
            <person name="Viragh M."/>
            <person name="Kuo A."/>
            <person name="Thoen E."/>
            <person name="Andreopoulos B."/>
            <person name="Lu D."/>
            <person name="Skrede I."/>
            <person name="Drula E."/>
            <person name="Henrissat B."/>
            <person name="Morin E."/>
            <person name="Kohler A."/>
            <person name="Barry K."/>
            <person name="LaButti K."/>
            <person name="Morin E."/>
            <person name="Salamov A."/>
            <person name="Lipzen A."/>
            <person name="Mereny Z."/>
            <person name="Hegedus B."/>
            <person name="Baldrian P."/>
            <person name="Stursova M."/>
            <person name="Weitz H."/>
            <person name="Taylor A."/>
            <person name="Grigoriev I.V."/>
            <person name="Nagy L.G."/>
            <person name="Martin F."/>
            <person name="Kauserud H."/>
        </authorList>
    </citation>
    <scope>NUCLEOTIDE SEQUENCE</scope>
    <source>
        <strain evidence="2">CBHHK200</strain>
    </source>
</reference>
<proteinExistence type="predicted"/>
<sequence length="206" mass="22346">MAAQPKEEGDWEAVIKLHGKNGLLQLMATLLWWGEKAMEESPLDRLEWLAGVEDATRVLTEVLRPGVIKKANKKAATAAKEGKTAPAKRGAAEMEEDAPRRGRSAKGKNPLHNPDGHHDLVVFPSPNAPRPGLLDLPAELPEGSKRAKRAPNRDIPMPLSYKSQVVRGAADAAQAKHDAMWVEKLTSGKRRAALGNDENTVPAAKK</sequence>
<comment type="caution">
    <text evidence="2">The sequence shown here is derived from an EMBL/GenBank/DDBJ whole genome shotgun (WGS) entry which is preliminary data.</text>
</comment>
<protein>
    <submittedName>
        <fullName evidence="2">Uncharacterized protein</fullName>
    </submittedName>
</protein>